<dbReference type="PIRSF" id="PIRSF006157">
    <property type="entry name" value="Doxgns_DODA"/>
    <property type="match status" value="1"/>
</dbReference>
<feature type="domain" description="Extradiol ring-cleavage dioxygenase class III enzyme subunit B" evidence="6">
    <location>
        <begin position="25"/>
        <end position="239"/>
    </location>
</feature>
<evidence type="ECO:0000313" key="8">
    <source>
        <dbReference type="Proteomes" id="UP001324634"/>
    </source>
</evidence>
<protein>
    <submittedName>
        <fullName evidence="7">Class III extradiol ring-cleavage dioxygenase</fullName>
        <ecNumber evidence="7">1.13.-.-</ecNumber>
    </submittedName>
</protein>
<comment type="similarity">
    <text evidence="2">Belongs to the DODA-type extradiol aromatic ring-opening dioxygenase family.</text>
</comment>
<dbReference type="GO" id="GO:0008270">
    <property type="term" value="F:zinc ion binding"/>
    <property type="evidence" value="ECO:0007669"/>
    <property type="project" value="InterPro"/>
</dbReference>
<evidence type="ECO:0000313" key="7">
    <source>
        <dbReference type="EMBL" id="WPU64135.1"/>
    </source>
</evidence>
<evidence type="ECO:0000256" key="4">
    <source>
        <dbReference type="ARBA" id="ARBA00022833"/>
    </source>
</evidence>
<evidence type="ECO:0000256" key="5">
    <source>
        <dbReference type="ARBA" id="ARBA00023002"/>
    </source>
</evidence>
<dbReference type="RefSeq" id="WP_321392333.1">
    <property type="nucleotide sequence ID" value="NZ_CP139487.1"/>
</dbReference>
<dbReference type="PANTHER" id="PTHR30096:SF0">
    <property type="entry name" value="4,5-DOPA DIOXYGENASE EXTRADIOL-LIKE PROTEIN"/>
    <property type="match status" value="1"/>
</dbReference>
<evidence type="ECO:0000256" key="1">
    <source>
        <dbReference type="ARBA" id="ARBA00001947"/>
    </source>
</evidence>
<dbReference type="EMBL" id="CP139487">
    <property type="protein sequence ID" value="WPU64135.1"/>
    <property type="molecule type" value="Genomic_DNA"/>
</dbReference>
<dbReference type="GO" id="GO:0008198">
    <property type="term" value="F:ferrous iron binding"/>
    <property type="evidence" value="ECO:0007669"/>
    <property type="project" value="InterPro"/>
</dbReference>
<keyword evidence="5 7" id="KW-0560">Oxidoreductase</keyword>
<dbReference type="SUPFAM" id="SSF53213">
    <property type="entry name" value="LigB-like"/>
    <property type="match status" value="1"/>
</dbReference>
<dbReference type="EC" id="1.13.-.-" evidence="7"/>
<evidence type="ECO:0000256" key="3">
    <source>
        <dbReference type="ARBA" id="ARBA00022723"/>
    </source>
</evidence>
<dbReference type="Pfam" id="PF02900">
    <property type="entry name" value="LigB"/>
    <property type="match status" value="1"/>
</dbReference>
<dbReference type="Gene3D" id="3.40.830.10">
    <property type="entry name" value="LigB-like"/>
    <property type="match status" value="1"/>
</dbReference>
<proteinExistence type="inferred from homology"/>
<dbReference type="PANTHER" id="PTHR30096">
    <property type="entry name" value="4,5-DOPA DIOXYGENASE EXTRADIOL-LIKE PROTEIN"/>
    <property type="match status" value="1"/>
</dbReference>
<dbReference type="InterPro" id="IPR014436">
    <property type="entry name" value="Extradiol_dOase_DODA"/>
</dbReference>
<dbReference type="CDD" id="cd07363">
    <property type="entry name" value="45_DOPA_Dioxygenase"/>
    <property type="match status" value="1"/>
</dbReference>
<keyword evidence="4" id="KW-0862">Zinc</keyword>
<keyword evidence="7" id="KW-0223">Dioxygenase</keyword>
<sequence length="264" mass="29497">MEKLPVLFISHGGGPWPWIEDMRREFRITEQWLKRIGEVLKPKAILSISGHWEEHQFTVATSAEPPMIYDYSGFPPHTYQIKYPAPGAPELATRVKALLAPAGIHVNEDPFQGFDHGTFVPMYLMYPKADIPIGQLSLKVNLDPAEHYKVGELLAPLREEGILIIGSGLSYHNLRAFFHGGGPTSEMFESWLTGAITSEPLARKEHLLHWTEAPGARLAHPREDHLIPLMVVAGAARNDVGKRIFLDQAFDVAMASYSFGNLNL</sequence>
<name>A0AAX4HLK0_9BACT</name>
<evidence type="ECO:0000259" key="6">
    <source>
        <dbReference type="Pfam" id="PF02900"/>
    </source>
</evidence>
<keyword evidence="8" id="KW-1185">Reference proteome</keyword>
<dbReference type="KEGG" id="psti:SOO65_15685"/>
<dbReference type="InterPro" id="IPR004183">
    <property type="entry name" value="Xdiol_dOase_suB"/>
</dbReference>
<dbReference type="Proteomes" id="UP001324634">
    <property type="component" value="Chromosome"/>
</dbReference>
<comment type="cofactor">
    <cofactor evidence="1">
        <name>Zn(2+)</name>
        <dbReference type="ChEBI" id="CHEBI:29105"/>
    </cofactor>
</comment>
<keyword evidence="3" id="KW-0479">Metal-binding</keyword>
<accession>A0AAX4HLK0</accession>
<dbReference type="GO" id="GO:0016702">
    <property type="term" value="F:oxidoreductase activity, acting on single donors with incorporation of molecular oxygen, incorporation of two atoms of oxygen"/>
    <property type="evidence" value="ECO:0007669"/>
    <property type="project" value="UniProtKB-ARBA"/>
</dbReference>
<dbReference type="AlphaFoldDB" id="A0AAX4HLK0"/>
<evidence type="ECO:0000256" key="2">
    <source>
        <dbReference type="ARBA" id="ARBA00007581"/>
    </source>
</evidence>
<organism evidence="7 8">
    <name type="scientific">Peredibacter starrii</name>
    <dbReference type="NCBI Taxonomy" id="28202"/>
    <lineage>
        <taxon>Bacteria</taxon>
        <taxon>Pseudomonadati</taxon>
        <taxon>Bdellovibrionota</taxon>
        <taxon>Bacteriovoracia</taxon>
        <taxon>Bacteriovoracales</taxon>
        <taxon>Bacteriovoracaceae</taxon>
        <taxon>Peredibacter</taxon>
    </lineage>
</organism>
<gene>
    <name evidence="7" type="ORF">SOO65_15685</name>
</gene>
<reference evidence="7 8" key="1">
    <citation type="submission" date="2023-11" db="EMBL/GenBank/DDBJ databases">
        <title>Peredibacter starrii A3.12.</title>
        <authorList>
            <person name="Mitchell R.J."/>
        </authorList>
    </citation>
    <scope>NUCLEOTIDE SEQUENCE [LARGE SCALE GENOMIC DNA]</scope>
    <source>
        <strain evidence="7 8">A3.12</strain>
    </source>
</reference>